<proteinExistence type="predicted"/>
<protein>
    <submittedName>
        <fullName evidence="1">Uncharacterized protein</fullName>
    </submittedName>
</protein>
<organism evidence="1">
    <name type="scientific">Anguilla anguilla</name>
    <name type="common">European freshwater eel</name>
    <name type="synonym">Muraena anguilla</name>
    <dbReference type="NCBI Taxonomy" id="7936"/>
    <lineage>
        <taxon>Eukaryota</taxon>
        <taxon>Metazoa</taxon>
        <taxon>Chordata</taxon>
        <taxon>Craniata</taxon>
        <taxon>Vertebrata</taxon>
        <taxon>Euteleostomi</taxon>
        <taxon>Actinopterygii</taxon>
        <taxon>Neopterygii</taxon>
        <taxon>Teleostei</taxon>
        <taxon>Anguilliformes</taxon>
        <taxon>Anguillidae</taxon>
        <taxon>Anguilla</taxon>
    </lineage>
</organism>
<dbReference type="EMBL" id="GBXM01089348">
    <property type="protein sequence ID" value="JAH19229.1"/>
    <property type="molecule type" value="Transcribed_RNA"/>
</dbReference>
<reference evidence="1" key="1">
    <citation type="submission" date="2014-11" db="EMBL/GenBank/DDBJ databases">
        <authorList>
            <person name="Amaro Gonzalez C."/>
        </authorList>
    </citation>
    <scope>NUCLEOTIDE SEQUENCE</scope>
</reference>
<name>A0A0E9QQZ5_ANGAN</name>
<evidence type="ECO:0000313" key="1">
    <source>
        <dbReference type="EMBL" id="JAH19229.1"/>
    </source>
</evidence>
<sequence length="26" mass="2811">MHVKLAGRKKTSTSCKGVLDLSRVVP</sequence>
<dbReference type="AlphaFoldDB" id="A0A0E9QQZ5"/>
<reference evidence="1" key="2">
    <citation type="journal article" date="2015" name="Fish Shellfish Immunol.">
        <title>Early steps in the European eel (Anguilla anguilla)-Vibrio vulnificus interaction in the gills: Role of the RtxA13 toxin.</title>
        <authorList>
            <person name="Callol A."/>
            <person name="Pajuelo D."/>
            <person name="Ebbesson L."/>
            <person name="Teles M."/>
            <person name="MacKenzie S."/>
            <person name="Amaro C."/>
        </authorList>
    </citation>
    <scope>NUCLEOTIDE SEQUENCE</scope>
</reference>
<accession>A0A0E9QQZ5</accession>